<evidence type="ECO:0000313" key="1">
    <source>
        <dbReference type="EMBL" id="SFV59681.1"/>
    </source>
</evidence>
<reference evidence="1" key="1">
    <citation type="submission" date="2016-10" db="EMBL/GenBank/DDBJ databases">
        <authorList>
            <person name="de Groot N.N."/>
        </authorList>
    </citation>
    <scope>NUCLEOTIDE SEQUENCE</scope>
</reference>
<organism evidence="1">
    <name type="scientific">hydrothermal vent metagenome</name>
    <dbReference type="NCBI Taxonomy" id="652676"/>
    <lineage>
        <taxon>unclassified sequences</taxon>
        <taxon>metagenomes</taxon>
        <taxon>ecological metagenomes</taxon>
    </lineage>
</organism>
<gene>
    <name evidence="1" type="ORF">MNB_SM-5-532</name>
</gene>
<sequence>MKTKYKLACALSCVAATMILTGCSNGKGNNTSYDAPAIIKAKPNAVSLAVVEANSGAPLSGVNLQLIGPATDIEGNSVSTLTSSKTGIAMFYTEEGKTVRILASKQGYVNTGKEVTVAKGVNQIALPMLKFEENASVAGITMKQETVTSTQGTVDKNITVVVKEDKNTTTPLTVITIPKGTVLETEDGKKVTGKVTVEAVHYDDNATQLFPGGLVALAEDVPADANGSGERSTQEVNFISAGFTSIQMKDDSGQSVKHFVDQNITIAMTLPHTTVNPETGKLVKANDKIPIWSYNELTGKWKYEDMGNVVPNPNDNNATWAVIYTASHLSYWNLDWHYGAVCNPGHIEITDQPQGTDVVTSLVINGQGFSKTVFDYNGDGFYDLDNIPKYKSLNFSLMYDGNVVDSKTNVVLGDKSCKLDMKTGNIKPKTPVTVKVVEECRDGSHQRPLPSVPGYVMSGGAWTYINSTNTDGELTLKLDPGAPKGTTIYAYLYTADGRYENSYVYKTIPKDVTEDQTIKFILSKKYDPYCFPVTGAATGAAE</sequence>
<dbReference type="AlphaFoldDB" id="A0A1W1C1V3"/>
<protein>
    <submittedName>
        <fullName evidence="1">Uncharacterized protein</fullName>
    </submittedName>
</protein>
<proteinExistence type="predicted"/>
<name>A0A1W1C1V3_9ZZZZ</name>
<accession>A0A1W1C1V3</accession>
<dbReference type="PROSITE" id="PS51257">
    <property type="entry name" value="PROKAR_LIPOPROTEIN"/>
    <property type="match status" value="1"/>
</dbReference>
<dbReference type="EMBL" id="FPHH01000055">
    <property type="protein sequence ID" value="SFV59681.1"/>
    <property type="molecule type" value="Genomic_DNA"/>
</dbReference>